<proteinExistence type="predicted"/>
<name>A0ABV7JEQ7_9GAMM</name>
<feature type="chain" id="PRO_5046123518" evidence="1">
    <location>
        <begin position="24"/>
        <end position="257"/>
    </location>
</feature>
<keyword evidence="1" id="KW-0732">Signal</keyword>
<protein>
    <submittedName>
        <fullName evidence="2">Uncharacterized protein</fullName>
    </submittedName>
</protein>
<sequence length="257" mass="28532">MKHNTYNITKICALLAFCGLVNAQQDKSFQPFEIAVGKMAVNTIDPIQMPSSDSPLTYQGSVLNGTSQFDFLQDRDRGYQVSKNQQGLFGEELVMGMKFADWLTLRLSVIDEDQPFNLFNGQPVNANPSSDDLMGYQFGVSSVLNLSQNWRFGIDLGMGKVGGDILGLYEDQVETTRLGFGVRNQKFGATFQSDFMNSKSSNQIDQSTIDLQVDWHFTKDGTLSFGARRNITDSATNGASIDELTGTVPYIKFKHNL</sequence>
<accession>A0ABV7JEQ7</accession>
<keyword evidence="3" id="KW-1185">Reference proteome</keyword>
<dbReference type="RefSeq" id="WP_077411276.1">
    <property type="nucleotide sequence ID" value="NZ_JBHRTS010000004.1"/>
</dbReference>
<comment type="caution">
    <text evidence="2">The sequence shown here is derived from an EMBL/GenBank/DDBJ whole genome shotgun (WGS) entry which is preliminary data.</text>
</comment>
<reference evidence="3" key="1">
    <citation type="journal article" date="2019" name="Int. J. Syst. Evol. Microbiol.">
        <title>The Global Catalogue of Microorganisms (GCM) 10K type strain sequencing project: providing services to taxonomists for standard genome sequencing and annotation.</title>
        <authorList>
            <consortium name="The Broad Institute Genomics Platform"/>
            <consortium name="The Broad Institute Genome Sequencing Center for Infectious Disease"/>
            <person name="Wu L."/>
            <person name="Ma J."/>
        </authorList>
    </citation>
    <scope>NUCLEOTIDE SEQUENCE [LARGE SCALE GENOMIC DNA]</scope>
    <source>
        <strain evidence="3">KCTC 42953</strain>
    </source>
</reference>
<gene>
    <name evidence="2" type="ORF">ACFODZ_10020</name>
</gene>
<dbReference type="EMBL" id="JBHRTS010000004">
    <property type="protein sequence ID" value="MFC3194571.1"/>
    <property type="molecule type" value="Genomic_DNA"/>
</dbReference>
<feature type="signal peptide" evidence="1">
    <location>
        <begin position="1"/>
        <end position="23"/>
    </location>
</feature>
<dbReference type="Proteomes" id="UP001595533">
    <property type="component" value="Unassembled WGS sequence"/>
</dbReference>
<evidence type="ECO:0000313" key="3">
    <source>
        <dbReference type="Proteomes" id="UP001595533"/>
    </source>
</evidence>
<evidence type="ECO:0000256" key="1">
    <source>
        <dbReference type="SAM" id="SignalP"/>
    </source>
</evidence>
<organism evidence="2 3">
    <name type="scientific">Marinicella sediminis</name>
    <dbReference type="NCBI Taxonomy" id="1792834"/>
    <lineage>
        <taxon>Bacteria</taxon>
        <taxon>Pseudomonadati</taxon>
        <taxon>Pseudomonadota</taxon>
        <taxon>Gammaproteobacteria</taxon>
        <taxon>Lysobacterales</taxon>
        <taxon>Marinicellaceae</taxon>
        <taxon>Marinicella</taxon>
    </lineage>
</organism>
<evidence type="ECO:0000313" key="2">
    <source>
        <dbReference type="EMBL" id="MFC3194571.1"/>
    </source>
</evidence>